<gene>
    <name evidence="2" type="ORF">RDI58_009638</name>
</gene>
<feature type="chain" id="PRO_5042989395" evidence="1">
    <location>
        <begin position="17"/>
        <end position="89"/>
    </location>
</feature>
<dbReference type="AlphaFoldDB" id="A0AAN8YFJ5"/>
<feature type="signal peptide" evidence="1">
    <location>
        <begin position="1"/>
        <end position="16"/>
    </location>
</feature>
<evidence type="ECO:0000256" key="1">
    <source>
        <dbReference type="SAM" id="SignalP"/>
    </source>
</evidence>
<evidence type="ECO:0000313" key="2">
    <source>
        <dbReference type="EMBL" id="KAK6790557.1"/>
    </source>
</evidence>
<keyword evidence="1" id="KW-0732">Signal</keyword>
<dbReference type="Proteomes" id="UP001371456">
    <property type="component" value="Unassembled WGS sequence"/>
</dbReference>
<name>A0AAN8YFJ5_SOLBU</name>
<keyword evidence="3" id="KW-1185">Reference proteome</keyword>
<comment type="caution">
    <text evidence="2">The sequence shown here is derived from an EMBL/GenBank/DDBJ whole genome shotgun (WGS) entry which is preliminary data.</text>
</comment>
<accession>A0AAN8YFJ5</accession>
<dbReference type="EMBL" id="JBANQN010000004">
    <property type="protein sequence ID" value="KAK6790557.1"/>
    <property type="molecule type" value="Genomic_DNA"/>
</dbReference>
<protein>
    <submittedName>
        <fullName evidence="2">Uncharacterized protein</fullName>
    </submittedName>
</protein>
<reference evidence="2 3" key="1">
    <citation type="submission" date="2024-02" db="EMBL/GenBank/DDBJ databases">
        <title>de novo genome assembly of Solanum bulbocastanum strain 11H21.</title>
        <authorList>
            <person name="Hosaka A.J."/>
        </authorList>
    </citation>
    <scope>NUCLEOTIDE SEQUENCE [LARGE SCALE GENOMIC DNA]</scope>
    <source>
        <tissue evidence="2">Young leaves</tissue>
    </source>
</reference>
<proteinExistence type="predicted"/>
<organism evidence="2 3">
    <name type="scientific">Solanum bulbocastanum</name>
    <name type="common">Wild potato</name>
    <dbReference type="NCBI Taxonomy" id="147425"/>
    <lineage>
        <taxon>Eukaryota</taxon>
        <taxon>Viridiplantae</taxon>
        <taxon>Streptophyta</taxon>
        <taxon>Embryophyta</taxon>
        <taxon>Tracheophyta</taxon>
        <taxon>Spermatophyta</taxon>
        <taxon>Magnoliopsida</taxon>
        <taxon>eudicotyledons</taxon>
        <taxon>Gunneridae</taxon>
        <taxon>Pentapetalae</taxon>
        <taxon>asterids</taxon>
        <taxon>lamiids</taxon>
        <taxon>Solanales</taxon>
        <taxon>Solanaceae</taxon>
        <taxon>Solanoideae</taxon>
        <taxon>Solaneae</taxon>
        <taxon>Solanum</taxon>
    </lineage>
</organism>
<sequence>MLCCLCIALIELQASASSFSGIKDILREKYVGDGNKLAMFDGLGGSWIFPNDWVGDFRFYCFNFMLCCFLSECKATFLKPLYGFRLEKT</sequence>
<evidence type="ECO:0000313" key="3">
    <source>
        <dbReference type="Proteomes" id="UP001371456"/>
    </source>
</evidence>